<dbReference type="AlphaFoldDB" id="A0A382BZ17"/>
<sequence length="23" mass="2700">VTIQIYMSSLTPKKIGNMRYQID</sequence>
<gene>
    <name evidence="1" type="ORF">METZ01_LOCUS171595</name>
</gene>
<name>A0A382BZ17_9ZZZZ</name>
<proteinExistence type="predicted"/>
<feature type="non-terminal residue" evidence="1">
    <location>
        <position position="1"/>
    </location>
</feature>
<evidence type="ECO:0000313" key="1">
    <source>
        <dbReference type="EMBL" id="SVB18741.1"/>
    </source>
</evidence>
<accession>A0A382BZ17</accession>
<protein>
    <submittedName>
        <fullName evidence="1">Uncharacterized protein</fullName>
    </submittedName>
</protein>
<dbReference type="EMBL" id="UINC01031927">
    <property type="protein sequence ID" value="SVB18741.1"/>
    <property type="molecule type" value="Genomic_DNA"/>
</dbReference>
<organism evidence="1">
    <name type="scientific">marine metagenome</name>
    <dbReference type="NCBI Taxonomy" id="408172"/>
    <lineage>
        <taxon>unclassified sequences</taxon>
        <taxon>metagenomes</taxon>
        <taxon>ecological metagenomes</taxon>
    </lineage>
</organism>
<reference evidence="1" key="1">
    <citation type="submission" date="2018-05" db="EMBL/GenBank/DDBJ databases">
        <authorList>
            <person name="Lanie J.A."/>
            <person name="Ng W.-L."/>
            <person name="Kazmierczak K.M."/>
            <person name="Andrzejewski T.M."/>
            <person name="Davidsen T.M."/>
            <person name="Wayne K.J."/>
            <person name="Tettelin H."/>
            <person name="Glass J.I."/>
            <person name="Rusch D."/>
            <person name="Podicherti R."/>
            <person name="Tsui H.-C.T."/>
            <person name="Winkler M.E."/>
        </authorList>
    </citation>
    <scope>NUCLEOTIDE SEQUENCE</scope>
</reference>
<feature type="non-terminal residue" evidence="1">
    <location>
        <position position="23"/>
    </location>
</feature>